<reference evidence="3" key="1">
    <citation type="submission" date="2016-10" db="EMBL/GenBank/DDBJ databases">
        <authorList>
            <person name="Varghese N."/>
            <person name="Submissions S."/>
        </authorList>
    </citation>
    <scope>NUCLEOTIDE SEQUENCE [LARGE SCALE GENOMIC DNA]</scope>
    <source>
        <strain evidence="3">CGMCC 4.3516</strain>
    </source>
</reference>
<evidence type="ECO:0000313" key="3">
    <source>
        <dbReference type="Proteomes" id="UP000198949"/>
    </source>
</evidence>
<protein>
    <submittedName>
        <fullName evidence="2">Uncharacterized protein</fullName>
    </submittedName>
</protein>
<keyword evidence="3" id="KW-1185">Reference proteome</keyword>
<gene>
    <name evidence="2" type="ORF">SAMN05216270_11433</name>
</gene>
<dbReference type="EMBL" id="FNAD01000014">
    <property type="protein sequence ID" value="SDE15919.1"/>
    <property type="molecule type" value="Genomic_DNA"/>
</dbReference>
<evidence type="ECO:0000256" key="1">
    <source>
        <dbReference type="SAM" id="SignalP"/>
    </source>
</evidence>
<feature type="signal peptide" evidence="1">
    <location>
        <begin position="1"/>
        <end position="27"/>
    </location>
</feature>
<sequence length="199" mass="21799">MDSAIRTMSRRVVAVVAAIAVAFGAFATLAASPASADSLPQCEPGMAVQKDGTCAYPEYSEETMRLAEEIWADLEATYTEAEISETDEVTTISFADRATGEEFTYELTKSYAEPQPGEFGPLYRVTWNGWELTRAETRELASEGQQAAIIYAIAAYLGCRPCAIGALIEGAWASYAARYYNRGNCIKIYYWLTVGELNC</sequence>
<name>A0A1G7AM34_9ACTN</name>
<feature type="chain" id="PRO_5039418912" evidence="1">
    <location>
        <begin position="28"/>
        <end position="199"/>
    </location>
</feature>
<dbReference type="Proteomes" id="UP000198949">
    <property type="component" value="Unassembled WGS sequence"/>
</dbReference>
<evidence type="ECO:0000313" key="2">
    <source>
        <dbReference type="EMBL" id="SDE15919.1"/>
    </source>
</evidence>
<dbReference type="AlphaFoldDB" id="A0A1G7AM34"/>
<accession>A0A1G7AM34</accession>
<proteinExistence type="predicted"/>
<keyword evidence="1" id="KW-0732">Signal</keyword>
<organism evidence="2 3">
    <name type="scientific">Glycomyces harbinensis</name>
    <dbReference type="NCBI Taxonomy" id="58114"/>
    <lineage>
        <taxon>Bacteria</taxon>
        <taxon>Bacillati</taxon>
        <taxon>Actinomycetota</taxon>
        <taxon>Actinomycetes</taxon>
        <taxon>Glycomycetales</taxon>
        <taxon>Glycomycetaceae</taxon>
        <taxon>Glycomyces</taxon>
    </lineage>
</organism>